<proteinExistence type="predicted"/>
<sequence>MHDGKDGNGKASAPERLHRGRNFGAPVLWLLGLIPLLARMLHAKVNPARSFQCCYCAFIAVSLCWNHFEGHRSFYRWFSSSKIEPSQKRGLGHAGERIYGLLPAPWLSPLQHDAACAALCFSLLGSCFSWAPRLCLGVAFLAWFFYYSQIFCATKAGGHGSTLIPGTLLMLALSPAIEDTYTWKDSVEDWWALDFIKLQVAATYCGSGLCKIAGSLYFRQFWGNGTTLQAYTFDAMWSRPGGEFTWQLQAIAVQCPRTLVLAATLSLLFEVCFPLALKSQELGAAFACAALAFHTGVYFLQGFDFLSQWCPVILLFALPGASWQMTWASLQEGAASLGLDLGLSLAFLYTACSMFVSLTMVDVWYGEVPPWSCCPMFLIPRNVFAPKMPRWWSMTGVPEQREAGFMDPLIYSPANAKHYLPKEDLPKFPYKILQFGYLSQVPKELQKFVRPECLQHEGPMLLFANFPVPKELKDALEKMVHLSLRSSPKDAWDSKKLREMVDLQRLCRLHFERAEHRLSKKTD</sequence>
<dbReference type="EMBL" id="LSRX01000112">
    <property type="protein sequence ID" value="OLQ08651.1"/>
    <property type="molecule type" value="Genomic_DNA"/>
</dbReference>
<protein>
    <submittedName>
        <fullName evidence="1">Uncharacterized protein</fullName>
    </submittedName>
</protein>
<dbReference type="OMA" id="RECMSIV"/>
<gene>
    <name evidence="1" type="ORF">AK812_SmicGene7837</name>
</gene>
<dbReference type="OrthoDB" id="410426at2759"/>
<name>A0A1Q9EMS0_SYMMI</name>
<accession>A0A1Q9EMS0</accession>
<evidence type="ECO:0000313" key="2">
    <source>
        <dbReference type="Proteomes" id="UP000186817"/>
    </source>
</evidence>
<keyword evidence="2" id="KW-1185">Reference proteome</keyword>
<dbReference type="Proteomes" id="UP000186817">
    <property type="component" value="Unassembled WGS sequence"/>
</dbReference>
<dbReference type="AlphaFoldDB" id="A0A1Q9EMS0"/>
<evidence type="ECO:0000313" key="1">
    <source>
        <dbReference type="EMBL" id="OLQ08651.1"/>
    </source>
</evidence>
<reference evidence="1 2" key="1">
    <citation type="submission" date="2016-02" db="EMBL/GenBank/DDBJ databases">
        <title>Genome analysis of coral dinoflagellate symbionts highlights evolutionary adaptations to a symbiotic lifestyle.</title>
        <authorList>
            <person name="Aranda M."/>
            <person name="Li Y."/>
            <person name="Liew Y.J."/>
            <person name="Baumgarten S."/>
            <person name="Simakov O."/>
            <person name="Wilson M."/>
            <person name="Piel J."/>
            <person name="Ashoor H."/>
            <person name="Bougouffa S."/>
            <person name="Bajic V.B."/>
            <person name="Ryu T."/>
            <person name="Ravasi T."/>
            <person name="Bayer T."/>
            <person name="Micklem G."/>
            <person name="Kim H."/>
            <person name="Bhak J."/>
            <person name="Lajeunesse T.C."/>
            <person name="Voolstra C.R."/>
        </authorList>
    </citation>
    <scope>NUCLEOTIDE SEQUENCE [LARGE SCALE GENOMIC DNA]</scope>
    <source>
        <strain evidence="1 2">CCMP2467</strain>
    </source>
</reference>
<comment type="caution">
    <text evidence="1">The sequence shown here is derived from an EMBL/GenBank/DDBJ whole genome shotgun (WGS) entry which is preliminary data.</text>
</comment>
<organism evidence="1 2">
    <name type="scientific">Symbiodinium microadriaticum</name>
    <name type="common">Dinoflagellate</name>
    <name type="synonym">Zooxanthella microadriatica</name>
    <dbReference type="NCBI Taxonomy" id="2951"/>
    <lineage>
        <taxon>Eukaryota</taxon>
        <taxon>Sar</taxon>
        <taxon>Alveolata</taxon>
        <taxon>Dinophyceae</taxon>
        <taxon>Suessiales</taxon>
        <taxon>Symbiodiniaceae</taxon>
        <taxon>Symbiodinium</taxon>
    </lineage>
</organism>